<dbReference type="Proteomes" id="UP000250235">
    <property type="component" value="Unassembled WGS sequence"/>
</dbReference>
<keyword evidence="4" id="KW-1133">Transmembrane helix</keyword>
<feature type="compositionally biased region" description="Polar residues" evidence="3">
    <location>
        <begin position="775"/>
        <end position="791"/>
    </location>
</feature>
<dbReference type="Gene3D" id="3.30.1520.10">
    <property type="entry name" value="Phox-like domain"/>
    <property type="match status" value="1"/>
</dbReference>
<dbReference type="InterPro" id="IPR001683">
    <property type="entry name" value="PX_dom"/>
</dbReference>
<evidence type="ECO:0000256" key="3">
    <source>
        <dbReference type="SAM" id="MobiDB-lite"/>
    </source>
</evidence>
<feature type="domain" description="PXA" evidence="6">
    <location>
        <begin position="104"/>
        <end position="287"/>
    </location>
</feature>
<reference evidence="7 8" key="1">
    <citation type="journal article" date="2015" name="Proc. Natl. Acad. Sci. U.S.A.">
        <title>The resurrection genome of Boea hygrometrica: A blueprint for survival of dehydration.</title>
        <authorList>
            <person name="Xiao L."/>
            <person name="Yang G."/>
            <person name="Zhang L."/>
            <person name="Yang X."/>
            <person name="Zhao S."/>
            <person name="Ji Z."/>
            <person name="Zhou Q."/>
            <person name="Hu M."/>
            <person name="Wang Y."/>
            <person name="Chen M."/>
            <person name="Xu Y."/>
            <person name="Jin H."/>
            <person name="Xiao X."/>
            <person name="Hu G."/>
            <person name="Bao F."/>
            <person name="Hu Y."/>
            <person name="Wan P."/>
            <person name="Li L."/>
            <person name="Deng X."/>
            <person name="Kuang T."/>
            <person name="Xiang C."/>
            <person name="Zhu J.K."/>
            <person name="Oliver M.J."/>
            <person name="He Y."/>
        </authorList>
    </citation>
    <scope>NUCLEOTIDE SEQUENCE [LARGE SCALE GENOMIC DNA]</scope>
    <source>
        <strain evidence="8">cv. XS01</strain>
    </source>
</reference>
<feature type="domain" description="PX" evidence="5">
    <location>
        <begin position="626"/>
        <end position="738"/>
    </location>
</feature>
<evidence type="ECO:0000259" key="5">
    <source>
        <dbReference type="PROSITE" id="PS50195"/>
    </source>
</evidence>
<sequence>MSSQMPTVTVRDLVDEAKKRIVILFVCVVGLSYLMSLTSSSVLVNLPAATFLIIFFRYLSLDFDMRRKSATYKSRPTADNPEREHFNGPSVVGETSDWKKKVNSPIVEEALDHFTRHIISEWVTDLWYSRITTDRQVPEELVLIMNGVLAEISSRMRNVNILDLLTRDTINLLCSQLELFRATKTKIEVQQSRCLTVEERDFQLTSVLAADNKLHPALFSAEAEHKVLQHVMNGVILFTFKPEDLQCSLFRYITRELLACVVIRPVINLANPRFINERIESLIISANKTAVVGNATHLASQSINGSIQVSSEDISESIDPSINGVELVKLRNGHKKDIFDGRDIQLHKSGEAFGGSRKNIDSLAPEHLDNIWEKGRNYKTKGDTDQLADPVPRNFLDVSSNTMELPKQKKNELEARGSSLDISVLSSGCDKHPGDNDTSIHDNSVEENQASVSLCEEEYEDKSLPSEEVESGSSSHSDDEDTSIVTGLDTPGIKVWDGKNRRNFSHIHHPLETLDSNRSIKPRKGHLVGKRLHRINSAKKRSRSSVYNGHLWQEGERTSFLLGEGQDVLNSTDKPGDSSDDGETELLGRAFSEATASPSLSTVSLPGNHNLAVSSATNSVTADSFFKLKCEVFGANIVKSGSKTFTVYSISVTDVNNNSWSIKRRFQHFEELHRRLKEFPEYHLHLPPKHYLSTGLDVFVIQERCTLLDQYLKKLLQLPAISCSIEVWDFLSVDSQIYIFSDSLSIIETFPVGLNGAVYEKNKGHGKNAQPASDPVSSIKKNFRNDNQQSEPHIKGDHGCDDSRLKARDQSLSSRKPENDVRRDSQESNGDFNNSEPKHTLSTRNMERIVNGDRRATPSADATYVSADATLPIEWVPPNLSVPLLDLVEVILQLKAGGWIRRNVFWVVKQVLQLGMGDAFDDWLIGKIQLLRQGSVVASGIRRLDMLLWPDGIFITKHPRRQRPQPAIPVQNSPGDQPSTPCSPQLDNIQNMEEMQQKEAERRAKLVYEVMIDKAPAAVVGLVGRKEYEQCAKDLYNFIQSSVFMKQLAFELLQLLLLSAFPELDPVFRQLYEEKERFGELKTT</sequence>
<dbReference type="Pfam" id="PF08628">
    <property type="entry name" value="Nexin_C"/>
    <property type="match status" value="1"/>
</dbReference>
<protein>
    <recommendedName>
        <fullName evidence="9">Sorting nexin-13</fullName>
    </recommendedName>
</protein>
<feature type="compositionally biased region" description="Basic and acidic residues" evidence="3">
    <location>
        <begin position="845"/>
        <end position="855"/>
    </location>
</feature>
<dbReference type="PROSITE" id="PS51207">
    <property type="entry name" value="PXA"/>
    <property type="match status" value="1"/>
</dbReference>
<dbReference type="OrthoDB" id="120967at2759"/>
<dbReference type="InterPro" id="IPR003114">
    <property type="entry name" value="Phox_assoc"/>
</dbReference>
<evidence type="ECO:0000259" key="6">
    <source>
        <dbReference type="PROSITE" id="PS51207"/>
    </source>
</evidence>
<dbReference type="GO" id="GO:0016020">
    <property type="term" value="C:membrane"/>
    <property type="evidence" value="ECO:0007669"/>
    <property type="project" value="UniProtKB-ARBA"/>
</dbReference>
<feature type="compositionally biased region" description="Polar residues" evidence="3">
    <location>
        <begin position="970"/>
        <end position="981"/>
    </location>
</feature>
<dbReference type="Pfam" id="PF00787">
    <property type="entry name" value="PX"/>
    <property type="match status" value="1"/>
</dbReference>
<evidence type="ECO:0000313" key="7">
    <source>
        <dbReference type="EMBL" id="KZV26088.1"/>
    </source>
</evidence>
<dbReference type="SMART" id="SM00313">
    <property type="entry name" value="PXA"/>
    <property type="match status" value="1"/>
</dbReference>
<keyword evidence="8" id="KW-1185">Reference proteome</keyword>
<feature type="region of interest" description="Disordered" evidence="3">
    <location>
        <begin position="763"/>
        <end position="855"/>
    </location>
</feature>
<comment type="subcellular location">
    <subcellularLocation>
        <location evidence="1">Cytoplasm</location>
    </subcellularLocation>
</comment>
<feature type="transmembrane region" description="Helical" evidence="4">
    <location>
        <begin position="42"/>
        <end position="59"/>
    </location>
</feature>
<evidence type="ECO:0008006" key="9">
    <source>
        <dbReference type="Google" id="ProtNLM"/>
    </source>
</evidence>
<feature type="compositionally biased region" description="Basic and acidic residues" evidence="3">
    <location>
        <begin position="792"/>
        <end position="826"/>
    </location>
</feature>
<dbReference type="EMBL" id="KV011788">
    <property type="protein sequence ID" value="KZV26088.1"/>
    <property type="molecule type" value="Genomic_DNA"/>
</dbReference>
<dbReference type="AlphaFoldDB" id="A0A2Z7AXL8"/>
<proteinExistence type="predicted"/>
<feature type="region of interest" description="Disordered" evidence="3">
    <location>
        <begin position="73"/>
        <end position="92"/>
    </location>
</feature>
<dbReference type="Pfam" id="PF02194">
    <property type="entry name" value="PXA"/>
    <property type="match status" value="1"/>
</dbReference>
<dbReference type="GO" id="GO:0035091">
    <property type="term" value="F:phosphatidylinositol binding"/>
    <property type="evidence" value="ECO:0007669"/>
    <property type="project" value="InterPro"/>
</dbReference>
<dbReference type="PROSITE" id="PS50195">
    <property type="entry name" value="PX"/>
    <property type="match status" value="1"/>
</dbReference>
<keyword evidence="4" id="KW-0472">Membrane</keyword>
<dbReference type="PANTHER" id="PTHR22999">
    <property type="entry name" value="PX SERINE/THREONINE KINASE PXK"/>
    <property type="match status" value="1"/>
</dbReference>
<dbReference type="InterPro" id="IPR051837">
    <property type="entry name" value="SortingNexin/PXDomain-PKLike"/>
</dbReference>
<feature type="compositionally biased region" description="Basic and acidic residues" evidence="3">
    <location>
        <begin position="429"/>
        <end position="444"/>
    </location>
</feature>
<dbReference type="PANTHER" id="PTHR22999:SF28">
    <property type="entry name" value="PHOX (PX) DOMAIN-CONTAINING PROTEIN"/>
    <property type="match status" value="1"/>
</dbReference>
<dbReference type="InterPro" id="IPR013937">
    <property type="entry name" value="Sorting_nexin_C"/>
</dbReference>
<evidence type="ECO:0000256" key="4">
    <source>
        <dbReference type="SAM" id="Phobius"/>
    </source>
</evidence>
<evidence type="ECO:0000256" key="2">
    <source>
        <dbReference type="ARBA" id="ARBA00022490"/>
    </source>
</evidence>
<dbReference type="InterPro" id="IPR036871">
    <property type="entry name" value="PX_dom_sf"/>
</dbReference>
<name>A0A2Z7AXL8_9LAMI</name>
<keyword evidence="4" id="KW-0812">Transmembrane</keyword>
<feature type="compositionally biased region" description="Polar residues" evidence="3">
    <location>
        <begin position="827"/>
        <end position="844"/>
    </location>
</feature>
<dbReference type="SUPFAM" id="SSF64268">
    <property type="entry name" value="PX domain"/>
    <property type="match status" value="1"/>
</dbReference>
<dbReference type="SMART" id="SM00312">
    <property type="entry name" value="PX"/>
    <property type="match status" value="1"/>
</dbReference>
<dbReference type="GO" id="GO:0005768">
    <property type="term" value="C:endosome"/>
    <property type="evidence" value="ECO:0007669"/>
    <property type="project" value="UniProtKB-ARBA"/>
</dbReference>
<accession>A0A2Z7AXL8</accession>
<organism evidence="7 8">
    <name type="scientific">Dorcoceras hygrometricum</name>
    <dbReference type="NCBI Taxonomy" id="472368"/>
    <lineage>
        <taxon>Eukaryota</taxon>
        <taxon>Viridiplantae</taxon>
        <taxon>Streptophyta</taxon>
        <taxon>Embryophyta</taxon>
        <taxon>Tracheophyta</taxon>
        <taxon>Spermatophyta</taxon>
        <taxon>Magnoliopsida</taxon>
        <taxon>eudicotyledons</taxon>
        <taxon>Gunneridae</taxon>
        <taxon>Pentapetalae</taxon>
        <taxon>asterids</taxon>
        <taxon>lamiids</taxon>
        <taxon>Lamiales</taxon>
        <taxon>Gesneriaceae</taxon>
        <taxon>Didymocarpoideae</taxon>
        <taxon>Trichosporeae</taxon>
        <taxon>Loxocarpinae</taxon>
        <taxon>Dorcoceras</taxon>
    </lineage>
</organism>
<keyword evidence="2" id="KW-0963">Cytoplasm</keyword>
<gene>
    <name evidence="7" type="ORF">F511_06014</name>
</gene>
<feature type="region of interest" description="Disordered" evidence="3">
    <location>
        <begin position="960"/>
        <end position="981"/>
    </location>
</feature>
<evidence type="ECO:0000256" key="1">
    <source>
        <dbReference type="ARBA" id="ARBA00004496"/>
    </source>
</evidence>
<evidence type="ECO:0000313" key="8">
    <source>
        <dbReference type="Proteomes" id="UP000250235"/>
    </source>
</evidence>
<feature type="region of interest" description="Disordered" evidence="3">
    <location>
        <begin position="424"/>
        <end position="489"/>
    </location>
</feature>